<name>A0A1M2VFM1_TRAPU</name>
<feature type="region of interest" description="Disordered" evidence="1">
    <location>
        <begin position="167"/>
        <end position="216"/>
    </location>
</feature>
<accession>A0A1M2VFM1</accession>
<reference evidence="2 3" key="1">
    <citation type="submission" date="2016-10" db="EMBL/GenBank/DDBJ databases">
        <title>Genome sequence of the basidiomycete white-rot fungus Trametes pubescens.</title>
        <authorList>
            <person name="Makela M.R."/>
            <person name="Granchi Z."/>
            <person name="Peng M."/>
            <person name="De Vries R.P."/>
            <person name="Grigoriev I."/>
            <person name="Riley R."/>
            <person name="Hilden K."/>
        </authorList>
    </citation>
    <scope>NUCLEOTIDE SEQUENCE [LARGE SCALE GENOMIC DNA]</scope>
    <source>
        <strain evidence="2 3">FBCC735</strain>
    </source>
</reference>
<protein>
    <recommendedName>
        <fullName evidence="4">C2H2-type domain-containing protein</fullName>
    </recommendedName>
</protein>
<feature type="region of interest" description="Disordered" evidence="1">
    <location>
        <begin position="41"/>
        <end position="64"/>
    </location>
</feature>
<dbReference type="AlphaFoldDB" id="A0A1M2VFM1"/>
<evidence type="ECO:0000256" key="1">
    <source>
        <dbReference type="SAM" id="MobiDB-lite"/>
    </source>
</evidence>
<organism evidence="2 3">
    <name type="scientific">Trametes pubescens</name>
    <name type="common">White-rot fungus</name>
    <dbReference type="NCBI Taxonomy" id="154538"/>
    <lineage>
        <taxon>Eukaryota</taxon>
        <taxon>Fungi</taxon>
        <taxon>Dikarya</taxon>
        <taxon>Basidiomycota</taxon>
        <taxon>Agaricomycotina</taxon>
        <taxon>Agaricomycetes</taxon>
        <taxon>Polyporales</taxon>
        <taxon>Polyporaceae</taxon>
        <taxon>Trametes</taxon>
    </lineage>
</organism>
<proteinExistence type="predicted"/>
<dbReference type="Proteomes" id="UP000184267">
    <property type="component" value="Unassembled WGS sequence"/>
</dbReference>
<dbReference type="EMBL" id="MNAD01001310">
    <property type="protein sequence ID" value="OJT06399.1"/>
    <property type="molecule type" value="Genomic_DNA"/>
</dbReference>
<dbReference type="OMA" id="MMAHIEA"/>
<evidence type="ECO:0008006" key="4">
    <source>
        <dbReference type="Google" id="ProtNLM"/>
    </source>
</evidence>
<gene>
    <name evidence="2" type="ORF">TRAPUB_2745</name>
</gene>
<dbReference type="OrthoDB" id="6365676at2759"/>
<sequence length="445" mass="47411">MDSIICNAASTSTSPFTTFSPVDTMSLEHQAGMQAMVPQTSLQGQHEDEGYASASLSPAPEEHTGSMVSYVAATNQPFQSDITQTEAQNDEEYPFAGMIDASGDVPQLDGPCAWSDAAFAVLVNCLSASLLPTQPLATTSQLDSPTSSSAALSPSYDHASAFLSTTLDASPGAGPSTIPQDALAMPAPSTDTPRQSPHKRSRSDEMHEALPPPPIKKLRAQGLGEVEDLQAAASWNAAGWVMPPGYYAAPPAPAPFMVMPPGYYAAPLVSGPLAFWPYPQPVDHMNNILNGEAPEQNDAHGDIPPAANADQAAGALVLDAPQNAQRPRRTNEDIAQTLIPGIRSGTCGFVGCEVTLDPKKGENNRKHIKAKHYSVTTLGSDAQVMCDWAGCGRLIRGKNMMAHTERDHIGYAYQCLVPGCVHAWKGSRAKDWTTHMNREHRGWRG</sequence>
<comment type="caution">
    <text evidence="2">The sequence shown here is derived from an EMBL/GenBank/DDBJ whole genome shotgun (WGS) entry which is preliminary data.</text>
</comment>
<evidence type="ECO:0000313" key="3">
    <source>
        <dbReference type="Proteomes" id="UP000184267"/>
    </source>
</evidence>
<keyword evidence="3" id="KW-1185">Reference proteome</keyword>
<evidence type="ECO:0000313" key="2">
    <source>
        <dbReference type="EMBL" id="OJT06399.1"/>
    </source>
</evidence>